<dbReference type="GO" id="GO:0005525">
    <property type="term" value="F:GTP binding"/>
    <property type="evidence" value="ECO:0007669"/>
    <property type="project" value="InterPro"/>
</dbReference>
<dbReference type="OrthoDB" id="9773841at2"/>
<organism evidence="2 3">
    <name type="scientific">Acetilactobacillus jinshanensis</name>
    <dbReference type="NCBI Taxonomy" id="1720083"/>
    <lineage>
        <taxon>Bacteria</taxon>
        <taxon>Bacillati</taxon>
        <taxon>Bacillota</taxon>
        <taxon>Bacilli</taxon>
        <taxon>Lactobacillales</taxon>
        <taxon>Lactobacillaceae</taxon>
        <taxon>Acetilactobacillus</taxon>
    </lineage>
</organism>
<dbReference type="InterPro" id="IPR019988">
    <property type="entry name" value="GTP-bd_ribosome_bgen_YqeH"/>
</dbReference>
<evidence type="ECO:0000313" key="2">
    <source>
        <dbReference type="EMBL" id="QBP18668.1"/>
    </source>
</evidence>
<dbReference type="Gene3D" id="3.40.50.300">
    <property type="entry name" value="P-loop containing nucleotide triphosphate hydrolases"/>
    <property type="match status" value="1"/>
</dbReference>
<gene>
    <name evidence="2" type="primary">yqeH</name>
    <name evidence="2" type="ORF">ELX58_05900</name>
</gene>
<name>A0A4P6ZLU2_9LACO</name>
<dbReference type="InterPro" id="IPR048422">
    <property type="entry name" value="NOA1/YqeH-like_C"/>
</dbReference>
<dbReference type="InterPro" id="IPR050896">
    <property type="entry name" value="Mito_lipid_metab_GTPase"/>
</dbReference>
<reference evidence="3" key="1">
    <citation type="submission" date="2018-12" db="EMBL/GenBank/DDBJ databases">
        <title>A new species of lactobacillus.</title>
        <authorList>
            <person name="Jian Y."/>
            <person name="Xin L."/>
            <person name="Hong Z.J."/>
            <person name="Ming L.Z."/>
            <person name="Hong X.Z."/>
        </authorList>
    </citation>
    <scope>NUCLEOTIDE SEQUENCE [LARGE SCALE GENOMIC DNA]</scope>
    <source>
        <strain evidence="3">HSLZ-75</strain>
    </source>
</reference>
<dbReference type="Proteomes" id="UP000294321">
    <property type="component" value="Chromosome"/>
</dbReference>
<dbReference type="Pfam" id="PF01926">
    <property type="entry name" value="MMR_HSR1"/>
    <property type="match status" value="1"/>
</dbReference>
<dbReference type="PANTHER" id="PTHR46434">
    <property type="entry name" value="GENETIC INTERACTOR OF PROHIBITINS 3, MITOCHONDRIAL"/>
    <property type="match status" value="1"/>
</dbReference>
<proteinExistence type="predicted"/>
<dbReference type="InterPro" id="IPR027417">
    <property type="entry name" value="P-loop_NTPase"/>
</dbReference>
<dbReference type="CDD" id="cd01855">
    <property type="entry name" value="YqeH"/>
    <property type="match status" value="1"/>
</dbReference>
<sequence length="374" mass="42293">MTKNNDDVLRCVGCGAPIQTKDPNKLGYIPKSAYEKNKQSGKFYCQRCFRLRHYSQIAPVSLTSDDFLKLLNQIQNTDALVVCMVDIFDFNGSLIPGINRFAGNNPVMLVGNKSDLLPKSFKLSKLEDWMRQQANLAGIRPVDVELVSAKTDQQVDHLLEKIDQYRHGRDVYVVGVTNVGKSTLINQIIRDNTGMRELITTSRFPGTTLDQIKIPLSDGHHLIDTPGIIHNTQITHYLKGNDLKVAAPKKRIKPREYQLNPGQTIFMGGLGRFDYLKGRDKCPVTVYVYNKLLVHRTKLSNADEFYKRHVGELLTPPSHKYIKDFPPLIHHQFKTTYRSDLVIAGLGWITIPANIVIDGWAPKGVAVMIRRAMI</sequence>
<keyword evidence="3" id="KW-1185">Reference proteome</keyword>
<evidence type="ECO:0000259" key="1">
    <source>
        <dbReference type="PROSITE" id="PS51721"/>
    </source>
</evidence>
<dbReference type="NCBIfam" id="TIGR03597">
    <property type="entry name" value="GTPase_YqeH"/>
    <property type="match status" value="1"/>
</dbReference>
<dbReference type="Pfam" id="PF21516">
    <property type="entry name" value="YqeH-like_C"/>
    <property type="match status" value="1"/>
</dbReference>
<dbReference type="AlphaFoldDB" id="A0A4P6ZLU2"/>
<evidence type="ECO:0000313" key="3">
    <source>
        <dbReference type="Proteomes" id="UP000294321"/>
    </source>
</evidence>
<dbReference type="PANTHER" id="PTHR46434:SF1">
    <property type="entry name" value="GENETIC INTERACTOR OF PROHIBITINS 3, MITOCHONDRIAL"/>
    <property type="match status" value="1"/>
</dbReference>
<dbReference type="KEGG" id="lji:ELX58_05900"/>
<dbReference type="RefSeq" id="WP_133442226.1">
    <property type="nucleotide sequence ID" value="NZ_CP034726.1"/>
</dbReference>
<dbReference type="InterPro" id="IPR006073">
    <property type="entry name" value="GTP-bd"/>
</dbReference>
<accession>A0A4P6ZLU2</accession>
<dbReference type="EMBL" id="CP034726">
    <property type="protein sequence ID" value="QBP18668.1"/>
    <property type="molecule type" value="Genomic_DNA"/>
</dbReference>
<feature type="domain" description="CP-type G" evidence="1">
    <location>
        <begin position="68"/>
        <end position="231"/>
    </location>
</feature>
<dbReference type="PROSITE" id="PS51721">
    <property type="entry name" value="G_CP"/>
    <property type="match status" value="1"/>
</dbReference>
<dbReference type="InterPro" id="IPR030378">
    <property type="entry name" value="G_CP_dom"/>
</dbReference>
<protein>
    <submittedName>
        <fullName evidence="2">Ribosome biogenesis GTPase YqeH</fullName>
    </submittedName>
</protein>
<dbReference type="SUPFAM" id="SSF52540">
    <property type="entry name" value="P-loop containing nucleoside triphosphate hydrolases"/>
    <property type="match status" value="1"/>
</dbReference>